<keyword evidence="2" id="KW-1185">Reference proteome</keyword>
<evidence type="ECO:0000313" key="2">
    <source>
        <dbReference type="Proteomes" id="UP001054821"/>
    </source>
</evidence>
<organism evidence="1 2">
    <name type="scientific">Prunus dulcis</name>
    <name type="common">Almond</name>
    <name type="synonym">Amygdalus dulcis</name>
    <dbReference type="NCBI Taxonomy" id="3755"/>
    <lineage>
        <taxon>Eukaryota</taxon>
        <taxon>Viridiplantae</taxon>
        <taxon>Streptophyta</taxon>
        <taxon>Embryophyta</taxon>
        <taxon>Tracheophyta</taxon>
        <taxon>Spermatophyta</taxon>
        <taxon>Magnoliopsida</taxon>
        <taxon>eudicotyledons</taxon>
        <taxon>Gunneridae</taxon>
        <taxon>Pentapetalae</taxon>
        <taxon>rosids</taxon>
        <taxon>fabids</taxon>
        <taxon>Rosales</taxon>
        <taxon>Rosaceae</taxon>
        <taxon>Amygdaloideae</taxon>
        <taxon>Amygdaleae</taxon>
        <taxon>Prunus</taxon>
    </lineage>
</organism>
<evidence type="ECO:0000313" key="1">
    <source>
        <dbReference type="EMBL" id="KAI5356092.1"/>
    </source>
</evidence>
<gene>
    <name evidence="1" type="ORF">L3X38_008987</name>
</gene>
<dbReference type="Proteomes" id="UP001054821">
    <property type="component" value="Chromosome 1"/>
</dbReference>
<comment type="caution">
    <text evidence="1">The sequence shown here is derived from an EMBL/GenBank/DDBJ whole genome shotgun (WGS) entry which is preliminary data.</text>
</comment>
<dbReference type="AlphaFoldDB" id="A0AAD4ZXF2"/>
<proteinExistence type="predicted"/>
<sequence length="110" mass="12031">MGGAVVGRKERSDRLGFSEDRWWGGEPENSRRWNRGERDGVRLALADQANIWVVAEGERKHLWWVGLLALGGCGKFGGFAGSWLLGWSVVVAGCLRLGAKCDKETNASEG</sequence>
<reference evidence="1 2" key="1">
    <citation type="journal article" date="2022" name="G3 (Bethesda)">
        <title>Whole-genome sequence and methylome profiling of the almond [Prunus dulcis (Mill.) D.A. Webb] cultivar 'Nonpareil'.</title>
        <authorList>
            <person name="D'Amico-Willman K.M."/>
            <person name="Ouma W.Z."/>
            <person name="Meulia T."/>
            <person name="Sideli G.M."/>
            <person name="Gradziel T.M."/>
            <person name="Fresnedo-Ramirez J."/>
        </authorList>
    </citation>
    <scope>NUCLEOTIDE SEQUENCE [LARGE SCALE GENOMIC DNA]</scope>
    <source>
        <strain evidence="1">Clone GOH B32 T37-40</strain>
    </source>
</reference>
<accession>A0AAD4ZXF2</accession>
<name>A0AAD4ZXF2_PRUDU</name>
<protein>
    <submittedName>
        <fullName evidence="1">Uncharacterized protein</fullName>
    </submittedName>
</protein>
<dbReference type="EMBL" id="JAJFAZ020000001">
    <property type="protein sequence ID" value="KAI5356092.1"/>
    <property type="molecule type" value="Genomic_DNA"/>
</dbReference>